<protein>
    <recommendedName>
        <fullName evidence="3">3D domain-containing protein</fullName>
    </recommendedName>
</protein>
<dbReference type="EMBL" id="PFTB01000053">
    <property type="protein sequence ID" value="PJB99314.1"/>
    <property type="molecule type" value="Genomic_DNA"/>
</dbReference>
<dbReference type="InterPro" id="IPR059180">
    <property type="entry name" value="3D_YorM"/>
</dbReference>
<organism evidence="1 2">
    <name type="scientific">Candidatus Nealsonbacteria bacterium CG_4_9_14_0_8_um_filter_35_12</name>
    <dbReference type="NCBI Taxonomy" id="1974692"/>
    <lineage>
        <taxon>Bacteria</taxon>
        <taxon>Candidatus Nealsoniibacteriota</taxon>
    </lineage>
</organism>
<proteinExistence type="predicted"/>
<dbReference type="AlphaFoldDB" id="A0A2M8DMG0"/>
<accession>A0A2M8DMG0</accession>
<evidence type="ECO:0000313" key="2">
    <source>
        <dbReference type="Proteomes" id="UP000228875"/>
    </source>
</evidence>
<dbReference type="CDD" id="cd14667">
    <property type="entry name" value="3D_containing_proteins"/>
    <property type="match status" value="1"/>
</dbReference>
<dbReference type="Proteomes" id="UP000228875">
    <property type="component" value="Unassembled WGS sequence"/>
</dbReference>
<evidence type="ECO:0000313" key="1">
    <source>
        <dbReference type="EMBL" id="PJB99314.1"/>
    </source>
</evidence>
<evidence type="ECO:0008006" key="3">
    <source>
        <dbReference type="Google" id="ProtNLM"/>
    </source>
</evidence>
<name>A0A2M8DMG0_9BACT</name>
<comment type="caution">
    <text evidence="1">The sequence shown here is derived from an EMBL/GenBank/DDBJ whole genome shotgun (WGS) entry which is preliminary data.</text>
</comment>
<reference evidence="2" key="1">
    <citation type="submission" date="2017-09" db="EMBL/GenBank/DDBJ databases">
        <title>Depth-based differentiation of microbial function through sediment-hosted aquifers and enrichment of novel symbionts in the deep terrestrial subsurface.</title>
        <authorList>
            <person name="Probst A.J."/>
            <person name="Ladd B."/>
            <person name="Jarett J.K."/>
            <person name="Geller-Mcgrath D.E."/>
            <person name="Sieber C.M.K."/>
            <person name="Emerson J.B."/>
            <person name="Anantharaman K."/>
            <person name="Thomas B.C."/>
            <person name="Malmstrom R."/>
            <person name="Stieglmeier M."/>
            <person name="Klingl A."/>
            <person name="Woyke T."/>
            <person name="Ryan C.M."/>
            <person name="Banfield J.F."/>
        </authorList>
    </citation>
    <scope>NUCLEOTIDE SEQUENCE [LARGE SCALE GENOMIC DNA]</scope>
</reference>
<gene>
    <name evidence="1" type="ORF">CO077_02405</name>
</gene>
<sequence length="165" mass="18256">MSKKILISLILISILIGWGSVFEARTRKKKVDLANFSEEGNLKNGLITVQGNSILAVSDHLSPEPKVIKKVKVVITGYSSTIGETDETPELTASGSVVREGIVANNGLPIGTKIKIPELYGDKVFVVEDRMSWQKGKYHVDIWFPSYFEAKNFGAKRTYIEILEG</sequence>